<evidence type="ECO:0000313" key="4">
    <source>
        <dbReference type="EMBL" id="GHI01164.1"/>
    </source>
</evidence>
<dbReference type="Proteomes" id="UP000637074">
    <property type="component" value="Unassembled WGS sequence"/>
</dbReference>
<organism evidence="4 5">
    <name type="scientific">Neobacillus kokaensis</name>
    <dbReference type="NCBI Taxonomy" id="2759023"/>
    <lineage>
        <taxon>Bacteria</taxon>
        <taxon>Bacillati</taxon>
        <taxon>Bacillota</taxon>
        <taxon>Bacilli</taxon>
        <taxon>Bacillales</taxon>
        <taxon>Bacillaceae</taxon>
        <taxon>Neobacillus</taxon>
    </lineage>
</organism>
<feature type="transmembrane region" description="Helical" evidence="2">
    <location>
        <begin position="346"/>
        <end position="369"/>
    </location>
</feature>
<feature type="transmembrane region" description="Helical" evidence="2">
    <location>
        <begin position="300"/>
        <end position="326"/>
    </location>
</feature>
<reference evidence="4 5" key="1">
    <citation type="journal article" date="2022" name="Int. J. Syst. Evol. Microbiol.">
        <title>Neobacillus kokaensis sp. nov., isolated from soil.</title>
        <authorList>
            <person name="Yuki K."/>
            <person name="Matsubara H."/>
            <person name="Yamaguchi S."/>
        </authorList>
    </citation>
    <scope>NUCLEOTIDE SEQUENCE [LARGE SCALE GENOMIC DNA]</scope>
    <source>
        <strain evidence="4 5">LOB 377</strain>
    </source>
</reference>
<keyword evidence="1" id="KW-0560">Oxidoreductase</keyword>
<dbReference type="Gene3D" id="3.20.20.70">
    <property type="entry name" value="Aldolase class I"/>
    <property type="match status" value="2"/>
</dbReference>
<feature type="transmembrane region" description="Helical" evidence="2">
    <location>
        <begin position="571"/>
        <end position="592"/>
    </location>
</feature>
<evidence type="ECO:0000313" key="5">
    <source>
        <dbReference type="Proteomes" id="UP000637074"/>
    </source>
</evidence>
<evidence type="ECO:0000256" key="2">
    <source>
        <dbReference type="SAM" id="Phobius"/>
    </source>
</evidence>
<sequence>MPDWSYHTLFKPILQTLPPSFSREFIHRGMSLLSSSLIGRALIEFLGHMAPSKNPEKSLFGIPFLSTVGLSGKIDPKLSGLQAFQNLGFGFIEIGPVSIQGSSRQQELQIDPKQEQILGDPRFSIKLSTVKERLYSLTKKQVPLFIRVEGTFQEKIQICNELHPFSDGFILNCQNFNSADQYDFFRSKVRKPVILACTAEHINKLENYQPSGILLEDFPSPEGMIEALVTIKNTFGDDLPVITSGGIREPSDAVTLLENGASLVMLGFEYVFTGPGLPKRINEAYSNRFAKETAVVKGWFWYWLFGLSITIAGLIALFFSMTSIILPYDEFFLGMMRNDLLEFNPAILYFMAHDRMTLSGTMIAGGIIYMQLAKLGVRNGLHWARKAINIAGIIGFLGIFLFIGYGYFDWLHGLFWLMLLPLFILGYLKSKNATAAPTSNNLYNHRFWKWSLFGQLAFVLLGFALTIGGGVISVIGASSVFVPTDLTYLCLTPEMLNEFNERLIPVIAHDRAGFGSALLSVGLLVLMLALWGIREGERWVWWTFTIGAIPAFLSGLITHFIIGYTDFVHLLPAYIAVALYLVGVICTAPFLLKK</sequence>
<dbReference type="EMBL" id="BNDS01000035">
    <property type="protein sequence ID" value="GHI01164.1"/>
    <property type="molecule type" value="Genomic_DNA"/>
</dbReference>
<keyword evidence="2" id="KW-1133">Transmembrane helix</keyword>
<feature type="transmembrane region" description="Helical" evidence="2">
    <location>
        <begin position="450"/>
        <end position="475"/>
    </location>
</feature>
<keyword evidence="5" id="KW-1185">Reference proteome</keyword>
<dbReference type="InterPro" id="IPR013785">
    <property type="entry name" value="Aldolase_TIM"/>
</dbReference>
<dbReference type="SUPFAM" id="SSF51395">
    <property type="entry name" value="FMN-linked oxidoreductases"/>
    <property type="match status" value="1"/>
</dbReference>
<evidence type="ECO:0000256" key="1">
    <source>
        <dbReference type="ARBA" id="ARBA00023002"/>
    </source>
</evidence>
<comment type="caution">
    <text evidence="4">The sequence shown here is derived from an EMBL/GenBank/DDBJ whole genome shotgun (WGS) entry which is preliminary data.</text>
</comment>
<proteinExistence type="predicted"/>
<gene>
    <name evidence="4" type="ORF">AM1BK_47060</name>
</gene>
<feature type="transmembrane region" description="Helical" evidence="2">
    <location>
        <begin position="540"/>
        <end position="565"/>
    </location>
</feature>
<dbReference type="Pfam" id="PF01180">
    <property type="entry name" value="DHO_dh"/>
    <property type="match status" value="1"/>
</dbReference>
<evidence type="ECO:0000259" key="3">
    <source>
        <dbReference type="Pfam" id="PF01180"/>
    </source>
</evidence>
<feature type="transmembrane region" description="Helical" evidence="2">
    <location>
        <begin position="512"/>
        <end position="533"/>
    </location>
</feature>
<keyword evidence="2" id="KW-0472">Membrane</keyword>
<protein>
    <recommendedName>
        <fullName evidence="3">Dihydroorotate dehydrogenase catalytic domain-containing protein</fullName>
    </recommendedName>
</protein>
<feature type="transmembrane region" description="Helical" evidence="2">
    <location>
        <begin position="414"/>
        <end position="430"/>
    </location>
</feature>
<feature type="transmembrane region" description="Helical" evidence="2">
    <location>
        <begin position="390"/>
        <end position="408"/>
    </location>
</feature>
<accession>A0ABQ3NB68</accession>
<keyword evidence="2" id="KW-0812">Transmembrane</keyword>
<name>A0ABQ3NB68_9BACI</name>
<feature type="domain" description="Dihydroorotate dehydrogenase catalytic" evidence="3">
    <location>
        <begin position="225"/>
        <end position="283"/>
    </location>
</feature>
<dbReference type="InterPro" id="IPR005720">
    <property type="entry name" value="Dihydroorotate_DH_cat"/>
</dbReference>